<feature type="chain" id="PRO_5022708491" evidence="5">
    <location>
        <begin position="30"/>
        <end position="339"/>
    </location>
</feature>
<evidence type="ECO:0000313" key="8">
    <source>
        <dbReference type="Proteomes" id="UP000324726"/>
    </source>
</evidence>
<keyword evidence="4 5" id="KW-0732">Signal</keyword>
<sequence>MLRFAHTRTASAMAAVLAGALLLVGCASGPTAPSTDGSTPGDGAFPLTLHNAYGDVTITDKPERIAALGYADVALASAMGAEVVLAPESFTSVAGAGDDKNLPYIDPLPEDTTWVNPMSINVEQVASAKPDLILATAAFTLDEAMYQQLSDIAPVVTYEEGLYQATSEESAARVGQALGDPEAAAQLIQQADDAIAKMKEELPNLDGGTFLYGQARDGVVVFLVDQENVTARFMQQLGLISLPAITDLGGQGSVPGSIDVSFEQAPLFNDAGVLFMTYQSDALQEKFESDPIVSQQPIMQQRYFPVGLEAATALQDPNVAAVPWLLEELRPGLELIPAT</sequence>
<dbReference type="SUPFAM" id="SSF53807">
    <property type="entry name" value="Helical backbone' metal receptor"/>
    <property type="match status" value="1"/>
</dbReference>
<comment type="subcellular location">
    <subcellularLocation>
        <location evidence="1">Cell envelope</location>
    </subcellularLocation>
</comment>
<dbReference type="Gene3D" id="3.40.50.1980">
    <property type="entry name" value="Nitrogenase molybdenum iron protein domain"/>
    <property type="match status" value="2"/>
</dbReference>
<evidence type="ECO:0000256" key="2">
    <source>
        <dbReference type="ARBA" id="ARBA00008814"/>
    </source>
</evidence>
<protein>
    <submittedName>
        <fullName evidence="7">ABC transporter substrate-binding protein</fullName>
    </submittedName>
</protein>
<keyword evidence="3" id="KW-0813">Transport</keyword>
<evidence type="ECO:0000256" key="5">
    <source>
        <dbReference type="SAM" id="SignalP"/>
    </source>
</evidence>
<dbReference type="EMBL" id="VSZI01000001">
    <property type="protein sequence ID" value="TYR20747.1"/>
    <property type="molecule type" value="Genomic_DNA"/>
</dbReference>
<proteinExistence type="inferred from homology"/>
<evidence type="ECO:0000256" key="3">
    <source>
        <dbReference type="ARBA" id="ARBA00022448"/>
    </source>
</evidence>
<evidence type="ECO:0000313" key="7">
    <source>
        <dbReference type="EMBL" id="TYR20747.1"/>
    </source>
</evidence>
<name>A0A5D4FXD8_9CORY</name>
<evidence type="ECO:0000256" key="1">
    <source>
        <dbReference type="ARBA" id="ARBA00004196"/>
    </source>
</evidence>
<feature type="domain" description="Fe/B12 periplasmic-binding" evidence="6">
    <location>
        <begin position="64"/>
        <end position="337"/>
    </location>
</feature>
<comment type="similarity">
    <text evidence="2">Belongs to the bacterial solute-binding protein 8 family.</text>
</comment>
<dbReference type="Proteomes" id="UP000324726">
    <property type="component" value="Unassembled WGS sequence"/>
</dbReference>
<dbReference type="PROSITE" id="PS50983">
    <property type="entry name" value="FE_B12_PBP"/>
    <property type="match status" value="1"/>
</dbReference>
<feature type="signal peptide" evidence="5">
    <location>
        <begin position="1"/>
        <end position="29"/>
    </location>
</feature>
<dbReference type="PANTHER" id="PTHR30532">
    <property type="entry name" value="IRON III DICITRATE-BINDING PERIPLASMIC PROTEIN"/>
    <property type="match status" value="1"/>
</dbReference>
<dbReference type="AlphaFoldDB" id="A0A5D4FXD8"/>
<reference evidence="7 8" key="1">
    <citation type="submission" date="2019-08" db="EMBL/GenBank/DDBJ databases">
        <title>Draft genome of C. urealyticum strain VH4248.</title>
        <authorList>
            <person name="Navas J."/>
        </authorList>
    </citation>
    <scope>NUCLEOTIDE SEQUENCE [LARGE SCALE GENOMIC DNA]</scope>
    <source>
        <strain evidence="7 8">VH4248</strain>
    </source>
</reference>
<organism evidence="7 8">
    <name type="scientific">Corynebacterium urealyticum</name>
    <dbReference type="NCBI Taxonomy" id="43771"/>
    <lineage>
        <taxon>Bacteria</taxon>
        <taxon>Bacillati</taxon>
        <taxon>Actinomycetota</taxon>
        <taxon>Actinomycetes</taxon>
        <taxon>Mycobacteriales</taxon>
        <taxon>Corynebacteriaceae</taxon>
        <taxon>Corynebacterium</taxon>
    </lineage>
</organism>
<gene>
    <name evidence="7" type="ORF">FYJ87_07445</name>
</gene>
<dbReference type="Pfam" id="PF01497">
    <property type="entry name" value="Peripla_BP_2"/>
    <property type="match status" value="1"/>
</dbReference>
<comment type="caution">
    <text evidence="7">The sequence shown here is derived from an EMBL/GenBank/DDBJ whole genome shotgun (WGS) entry which is preliminary data.</text>
</comment>
<dbReference type="RefSeq" id="WP_148812683.1">
    <property type="nucleotide sequence ID" value="NZ_VSZI01000001.1"/>
</dbReference>
<dbReference type="InterPro" id="IPR051313">
    <property type="entry name" value="Bact_iron-sidero_bind"/>
</dbReference>
<evidence type="ECO:0000256" key="4">
    <source>
        <dbReference type="ARBA" id="ARBA00022729"/>
    </source>
</evidence>
<accession>A0A5D4FXD8</accession>
<dbReference type="GO" id="GO:0030288">
    <property type="term" value="C:outer membrane-bounded periplasmic space"/>
    <property type="evidence" value="ECO:0007669"/>
    <property type="project" value="TreeGrafter"/>
</dbReference>
<dbReference type="PANTHER" id="PTHR30532:SF24">
    <property type="entry name" value="FERRIC ENTEROBACTIN-BINDING PERIPLASMIC PROTEIN FEPB"/>
    <property type="match status" value="1"/>
</dbReference>
<dbReference type="PROSITE" id="PS51257">
    <property type="entry name" value="PROKAR_LIPOPROTEIN"/>
    <property type="match status" value="1"/>
</dbReference>
<evidence type="ECO:0000259" key="6">
    <source>
        <dbReference type="PROSITE" id="PS50983"/>
    </source>
</evidence>
<dbReference type="InterPro" id="IPR002491">
    <property type="entry name" value="ABC_transptr_periplasmic_BD"/>
</dbReference>
<dbReference type="GO" id="GO:1901678">
    <property type="term" value="P:iron coordination entity transport"/>
    <property type="evidence" value="ECO:0007669"/>
    <property type="project" value="UniProtKB-ARBA"/>
</dbReference>